<feature type="binding site" evidence="8">
    <location>
        <position position="99"/>
    </location>
    <ligand>
        <name>Mg(2+)</name>
        <dbReference type="ChEBI" id="CHEBI:18420"/>
    </ligand>
</feature>
<dbReference type="Gene3D" id="3.40.50.1010">
    <property type="entry name" value="5'-nuclease"/>
    <property type="match status" value="1"/>
</dbReference>
<dbReference type="HAMAP" id="MF_00265">
    <property type="entry name" value="VapC_Nob1"/>
    <property type="match status" value="1"/>
</dbReference>
<evidence type="ECO:0000256" key="6">
    <source>
        <dbReference type="ARBA" id="ARBA00022842"/>
    </source>
</evidence>
<comment type="function">
    <text evidence="8">Toxic component of a toxin-antitoxin (TA) system. An RNase.</text>
</comment>
<dbReference type="RefSeq" id="WP_200242089.1">
    <property type="nucleotide sequence ID" value="NZ_NRRV01000089.1"/>
</dbReference>
<name>A0ABS1CNS7_9GAMM</name>
<gene>
    <name evidence="8" type="primary">vapC</name>
    <name evidence="10" type="ORF">CKO31_22650</name>
</gene>
<evidence type="ECO:0000256" key="5">
    <source>
        <dbReference type="ARBA" id="ARBA00022801"/>
    </source>
</evidence>
<keyword evidence="6 8" id="KW-0460">Magnesium</keyword>
<evidence type="ECO:0000256" key="4">
    <source>
        <dbReference type="ARBA" id="ARBA00022723"/>
    </source>
</evidence>
<dbReference type="InterPro" id="IPR022907">
    <property type="entry name" value="VapC_family"/>
</dbReference>
<accession>A0ABS1CNS7</accession>
<proteinExistence type="inferred from homology"/>
<comment type="cofactor">
    <cofactor evidence="1 8">
        <name>Mg(2+)</name>
        <dbReference type="ChEBI" id="CHEBI:18420"/>
    </cofactor>
</comment>
<keyword evidence="11" id="KW-1185">Reference proteome</keyword>
<dbReference type="SUPFAM" id="SSF88723">
    <property type="entry name" value="PIN domain-like"/>
    <property type="match status" value="1"/>
</dbReference>
<evidence type="ECO:0000259" key="9">
    <source>
        <dbReference type="Pfam" id="PF01850"/>
    </source>
</evidence>
<protein>
    <recommendedName>
        <fullName evidence="8">Ribonuclease VapC</fullName>
        <shortName evidence="8">RNase VapC</shortName>
        <ecNumber evidence="8">3.1.-.-</ecNumber>
    </recommendedName>
    <alternativeName>
        <fullName evidence="8">Toxin VapC</fullName>
    </alternativeName>
</protein>
<dbReference type="InterPro" id="IPR002716">
    <property type="entry name" value="PIN_dom"/>
</dbReference>
<keyword evidence="4 8" id="KW-0479">Metal-binding</keyword>
<evidence type="ECO:0000256" key="7">
    <source>
        <dbReference type="ARBA" id="ARBA00038093"/>
    </source>
</evidence>
<dbReference type="Proteomes" id="UP000748752">
    <property type="component" value="Unassembled WGS sequence"/>
</dbReference>
<dbReference type="CDD" id="cd09871">
    <property type="entry name" value="PIN_MtVapC28-VapC30-like"/>
    <property type="match status" value="1"/>
</dbReference>
<dbReference type="PANTHER" id="PTHR33653:SF1">
    <property type="entry name" value="RIBONUCLEASE VAPC2"/>
    <property type="match status" value="1"/>
</dbReference>
<dbReference type="InterPro" id="IPR050556">
    <property type="entry name" value="Type_II_TA_system_RNase"/>
</dbReference>
<dbReference type="PANTHER" id="PTHR33653">
    <property type="entry name" value="RIBONUCLEASE VAPC2"/>
    <property type="match status" value="1"/>
</dbReference>
<comment type="similarity">
    <text evidence="7 8">Belongs to the PINc/VapC protein family.</text>
</comment>
<evidence type="ECO:0000313" key="10">
    <source>
        <dbReference type="EMBL" id="MBK1633494.1"/>
    </source>
</evidence>
<evidence type="ECO:0000256" key="1">
    <source>
        <dbReference type="ARBA" id="ARBA00001946"/>
    </source>
</evidence>
<organism evidence="10 11">
    <name type="scientific">Thiohalocapsa halophila</name>
    <dbReference type="NCBI Taxonomy" id="69359"/>
    <lineage>
        <taxon>Bacteria</taxon>
        <taxon>Pseudomonadati</taxon>
        <taxon>Pseudomonadota</taxon>
        <taxon>Gammaproteobacteria</taxon>
        <taxon>Chromatiales</taxon>
        <taxon>Chromatiaceae</taxon>
        <taxon>Thiohalocapsa</taxon>
    </lineage>
</organism>
<feature type="domain" description="PIN" evidence="9">
    <location>
        <begin position="1"/>
        <end position="124"/>
    </location>
</feature>
<comment type="caution">
    <text evidence="10">The sequence shown here is derived from an EMBL/GenBank/DDBJ whole genome shotgun (WGS) entry which is preliminary data.</text>
</comment>
<dbReference type="EMBL" id="NRRV01000089">
    <property type="protein sequence ID" value="MBK1633494.1"/>
    <property type="molecule type" value="Genomic_DNA"/>
</dbReference>
<evidence type="ECO:0000313" key="11">
    <source>
        <dbReference type="Proteomes" id="UP000748752"/>
    </source>
</evidence>
<evidence type="ECO:0000256" key="3">
    <source>
        <dbReference type="ARBA" id="ARBA00022722"/>
    </source>
</evidence>
<keyword evidence="5 8" id="KW-0378">Hydrolase</keyword>
<keyword evidence="8" id="KW-0800">Toxin</keyword>
<keyword evidence="2 8" id="KW-1277">Toxin-antitoxin system</keyword>
<feature type="binding site" evidence="8">
    <location>
        <position position="4"/>
    </location>
    <ligand>
        <name>Mg(2+)</name>
        <dbReference type="ChEBI" id="CHEBI:18420"/>
    </ligand>
</feature>
<evidence type="ECO:0000256" key="2">
    <source>
        <dbReference type="ARBA" id="ARBA00022649"/>
    </source>
</evidence>
<sequence length="130" mass="13835">MIIDTSAVLAILFDEDDAARFADAIADAEQRSMSAANFLEAGIVVDNQLGAAAGRQLDALLARAAVEVAPVTREQAEIARQAYLDYGKGRHPARLNFGDCFAYALAKTASRPLLYKGDDFSRTDIAAALG</sequence>
<reference evidence="10 11" key="1">
    <citation type="journal article" date="2020" name="Microorganisms">
        <title>Osmotic Adaptation and Compatible Solute Biosynthesis of Phototrophic Bacteria as Revealed from Genome Analyses.</title>
        <authorList>
            <person name="Imhoff J.F."/>
            <person name="Rahn T."/>
            <person name="Kunzel S."/>
            <person name="Keller A."/>
            <person name="Neulinger S.C."/>
        </authorList>
    </citation>
    <scope>NUCLEOTIDE SEQUENCE [LARGE SCALE GENOMIC DNA]</scope>
    <source>
        <strain evidence="10 11">DSM 6210</strain>
    </source>
</reference>
<dbReference type="Pfam" id="PF01850">
    <property type="entry name" value="PIN"/>
    <property type="match status" value="1"/>
</dbReference>
<dbReference type="InterPro" id="IPR029060">
    <property type="entry name" value="PIN-like_dom_sf"/>
</dbReference>
<dbReference type="EC" id="3.1.-.-" evidence="8"/>
<evidence type="ECO:0000256" key="8">
    <source>
        <dbReference type="HAMAP-Rule" id="MF_00265"/>
    </source>
</evidence>
<keyword evidence="3 8" id="KW-0540">Nuclease</keyword>